<reference evidence="3" key="1">
    <citation type="submission" date="2016-10" db="EMBL/GenBank/DDBJ databases">
        <authorList>
            <person name="Varghese N."/>
            <person name="Submissions S."/>
        </authorList>
    </citation>
    <scope>NUCLEOTIDE SEQUENCE [LARGE SCALE GENOMIC DNA]</scope>
    <source>
        <strain evidence="3">CGMCC 1.9227</strain>
    </source>
</reference>
<organism evidence="2 3">
    <name type="scientific">Flavobacterium xueshanense</name>
    <dbReference type="NCBI Taxonomy" id="935223"/>
    <lineage>
        <taxon>Bacteria</taxon>
        <taxon>Pseudomonadati</taxon>
        <taxon>Bacteroidota</taxon>
        <taxon>Flavobacteriia</taxon>
        <taxon>Flavobacteriales</taxon>
        <taxon>Flavobacteriaceae</taxon>
        <taxon>Flavobacterium</taxon>
    </lineage>
</organism>
<evidence type="ECO:0000313" key="2">
    <source>
        <dbReference type="EMBL" id="SFF15963.1"/>
    </source>
</evidence>
<dbReference type="EMBL" id="FONQ01000010">
    <property type="protein sequence ID" value="SFF15963.1"/>
    <property type="molecule type" value="Genomic_DNA"/>
</dbReference>
<proteinExistence type="predicted"/>
<dbReference type="GO" id="GO:0032259">
    <property type="term" value="P:methylation"/>
    <property type="evidence" value="ECO:0007669"/>
    <property type="project" value="UniProtKB-KW"/>
</dbReference>
<dbReference type="InterPro" id="IPR029063">
    <property type="entry name" value="SAM-dependent_MTases_sf"/>
</dbReference>
<dbReference type="SUPFAM" id="SSF53335">
    <property type="entry name" value="S-adenosyl-L-methionine-dependent methyltransferases"/>
    <property type="match status" value="1"/>
</dbReference>
<dbReference type="NCBIfam" id="TIGR01444">
    <property type="entry name" value="fkbM_fam"/>
    <property type="match status" value="1"/>
</dbReference>
<dbReference type="InterPro" id="IPR006342">
    <property type="entry name" value="FkbM_mtfrase"/>
</dbReference>
<keyword evidence="2" id="KW-0489">Methyltransferase</keyword>
<keyword evidence="3" id="KW-1185">Reference proteome</keyword>
<keyword evidence="2" id="KW-0808">Transferase</keyword>
<dbReference type="STRING" id="935223.SAMN04488131_11036"/>
<dbReference type="PANTHER" id="PTHR34203:SF15">
    <property type="entry name" value="SLL1173 PROTEIN"/>
    <property type="match status" value="1"/>
</dbReference>
<evidence type="ECO:0000313" key="3">
    <source>
        <dbReference type="Proteomes" id="UP000198596"/>
    </source>
</evidence>
<dbReference type="RefSeq" id="WP_091205781.1">
    <property type="nucleotide sequence ID" value="NZ_FONQ01000010.1"/>
</dbReference>
<sequence>MNIKNLIKNAFGITNIKFIKSWYRSSNEKMLIDQRRKFYAQFLKSDSIFFDIGANYGNRIEPLINDNIKIIAIEPQIECVRYLRKKYGKKITILQNGVGKEIETKLMYISTNANILSSFSREWIDSTKNSGRFKKIDWDKTRTIDMITLDSLIATYGNPDFIKIDVEGFELEVLKGLTQNVNVLSLEYTVPERKEALIDCLSYLNNLSNSNILFNYCITENTEFSLPQWVDFNEIIMLVSTDAFLNTQFGDVYVKFN</sequence>
<dbReference type="Proteomes" id="UP000198596">
    <property type="component" value="Unassembled WGS sequence"/>
</dbReference>
<protein>
    <submittedName>
        <fullName evidence="2">Methyltransferase, FkbM family</fullName>
    </submittedName>
</protein>
<accession>A0A1I2GFJ7</accession>
<name>A0A1I2GFJ7_9FLAO</name>
<dbReference type="Gene3D" id="3.40.50.150">
    <property type="entry name" value="Vaccinia Virus protein VP39"/>
    <property type="match status" value="1"/>
</dbReference>
<feature type="domain" description="Methyltransferase FkbM" evidence="1">
    <location>
        <begin position="51"/>
        <end position="192"/>
    </location>
</feature>
<dbReference type="OrthoDB" id="9812600at2"/>
<dbReference type="Pfam" id="PF05050">
    <property type="entry name" value="Methyltransf_21"/>
    <property type="match status" value="1"/>
</dbReference>
<dbReference type="InterPro" id="IPR052514">
    <property type="entry name" value="SAM-dependent_MTase"/>
</dbReference>
<dbReference type="PANTHER" id="PTHR34203">
    <property type="entry name" value="METHYLTRANSFERASE, FKBM FAMILY PROTEIN"/>
    <property type="match status" value="1"/>
</dbReference>
<dbReference type="GO" id="GO:0008168">
    <property type="term" value="F:methyltransferase activity"/>
    <property type="evidence" value="ECO:0007669"/>
    <property type="project" value="UniProtKB-KW"/>
</dbReference>
<evidence type="ECO:0000259" key="1">
    <source>
        <dbReference type="Pfam" id="PF05050"/>
    </source>
</evidence>
<dbReference type="AlphaFoldDB" id="A0A1I2GFJ7"/>
<gene>
    <name evidence="2" type="ORF">SAMN04488131_11036</name>
</gene>